<feature type="chain" id="PRO_5046072457" description="Outer membrane protein with beta-barrel domain" evidence="1">
    <location>
        <begin position="22"/>
        <end position="457"/>
    </location>
</feature>
<dbReference type="RefSeq" id="WP_220249987.1">
    <property type="nucleotide sequence ID" value="NZ_JAICCF010000002.1"/>
</dbReference>
<name>A0ABS7GAT6_9BACT</name>
<evidence type="ECO:0000313" key="3">
    <source>
        <dbReference type="Proteomes" id="UP000812961"/>
    </source>
</evidence>
<evidence type="ECO:0000256" key="1">
    <source>
        <dbReference type="SAM" id="SignalP"/>
    </source>
</evidence>
<dbReference type="Proteomes" id="UP000812961">
    <property type="component" value="Unassembled WGS sequence"/>
</dbReference>
<protein>
    <recommendedName>
        <fullName evidence="4">Outer membrane protein with beta-barrel domain</fullName>
    </recommendedName>
</protein>
<feature type="signal peptide" evidence="1">
    <location>
        <begin position="1"/>
        <end position="21"/>
    </location>
</feature>
<sequence>MKKLYILLVGTLISLQPPLHAQDSLNIPAKERYLRVVSKKNRQVTHKLHHANVEKLNRYIDRLEKMEKTVALLHPQTAVHVFPPLINHAKTFRDQLSTATQLPARYFGYLDTLQGTIKYIVQQTNSTSQSYTQAKAAITSMQREVSVTEQTTAIIEAGNRELAAVLQPLGSFAKELSLLQIDLGNYLRQIETYKTLLADPKKIEQKVITLLQHNKLFQSFMSHNSLYAGLLGLPQNYNVTRTLEDLQTRTIVDPLLQTRIGTDPSLAGSRMDMARSQFEDYKSRYAERQHADKAASDNDHQMKQMNRHNRLQTGANISFQKANMYFPATAEITAQLGYRFHKKGVTGIAINYLLGMGNGWEYITISHQGIGIRSFLDWQIKGNIYVTGGAGINRLSPFHRLRELYDWKGNQLSALAGVKKKVQLKGNKSAVTSIEYDFLAARTLSRPLRICFGYNFR</sequence>
<organism evidence="2 3">
    <name type="scientific">Chitinophaga rhizophila</name>
    <dbReference type="NCBI Taxonomy" id="2866212"/>
    <lineage>
        <taxon>Bacteria</taxon>
        <taxon>Pseudomonadati</taxon>
        <taxon>Bacteroidota</taxon>
        <taxon>Chitinophagia</taxon>
        <taxon>Chitinophagales</taxon>
        <taxon>Chitinophagaceae</taxon>
        <taxon>Chitinophaga</taxon>
    </lineage>
</organism>
<accession>A0ABS7GAT6</accession>
<keyword evidence="3" id="KW-1185">Reference proteome</keyword>
<keyword evidence="1" id="KW-0732">Signal</keyword>
<gene>
    <name evidence="2" type="ORF">K1Y79_10575</name>
</gene>
<proteinExistence type="predicted"/>
<dbReference type="EMBL" id="JAICCF010000002">
    <property type="protein sequence ID" value="MBW8684774.1"/>
    <property type="molecule type" value="Genomic_DNA"/>
</dbReference>
<evidence type="ECO:0008006" key="4">
    <source>
        <dbReference type="Google" id="ProtNLM"/>
    </source>
</evidence>
<comment type="caution">
    <text evidence="2">The sequence shown here is derived from an EMBL/GenBank/DDBJ whole genome shotgun (WGS) entry which is preliminary data.</text>
</comment>
<reference evidence="2 3" key="1">
    <citation type="submission" date="2021-08" db="EMBL/GenBank/DDBJ databases">
        <title>The genome sequence of Chitinophaga sp. B61.</title>
        <authorList>
            <person name="Zhang X."/>
        </authorList>
    </citation>
    <scope>NUCLEOTIDE SEQUENCE [LARGE SCALE GENOMIC DNA]</scope>
    <source>
        <strain evidence="2 3">B61</strain>
    </source>
</reference>
<evidence type="ECO:0000313" key="2">
    <source>
        <dbReference type="EMBL" id="MBW8684774.1"/>
    </source>
</evidence>